<dbReference type="InterPro" id="IPR007460">
    <property type="entry name" value="BrnT_toxin"/>
</dbReference>
<dbReference type="Proteomes" id="UP000177967">
    <property type="component" value="Unassembled WGS sequence"/>
</dbReference>
<dbReference type="InterPro" id="IPR038573">
    <property type="entry name" value="BrnT_sf"/>
</dbReference>
<gene>
    <name evidence="1" type="ORF">A2782_02195</name>
</gene>
<evidence type="ECO:0000313" key="2">
    <source>
        <dbReference type="Proteomes" id="UP000177967"/>
    </source>
</evidence>
<dbReference type="Pfam" id="PF04365">
    <property type="entry name" value="BrnT_toxin"/>
    <property type="match status" value="1"/>
</dbReference>
<accession>A0A1G1V082</accession>
<name>A0A1G1V082_9BACT</name>
<reference evidence="1 2" key="1">
    <citation type="journal article" date="2016" name="Nat. Commun.">
        <title>Thousands of microbial genomes shed light on interconnected biogeochemical processes in an aquifer system.</title>
        <authorList>
            <person name="Anantharaman K."/>
            <person name="Brown C.T."/>
            <person name="Hug L.A."/>
            <person name="Sharon I."/>
            <person name="Castelle C.J."/>
            <person name="Probst A.J."/>
            <person name="Thomas B.C."/>
            <person name="Singh A."/>
            <person name="Wilkins M.J."/>
            <person name="Karaoz U."/>
            <person name="Brodie E.L."/>
            <person name="Williams K.H."/>
            <person name="Hubbard S.S."/>
            <person name="Banfield J.F."/>
        </authorList>
    </citation>
    <scope>NUCLEOTIDE SEQUENCE [LARGE SCALE GENOMIC DNA]</scope>
</reference>
<proteinExistence type="predicted"/>
<evidence type="ECO:0000313" key="1">
    <source>
        <dbReference type="EMBL" id="OGY08776.1"/>
    </source>
</evidence>
<protein>
    <recommendedName>
        <fullName evidence="3">BrnT family toxin</fullName>
    </recommendedName>
</protein>
<sequence>MLDLGKITGFEWDRGNLEKSRHKHGVTARETEEVFLDKDVGIEDDIKHQEIEKRYIAIGKTQKERLLFIAFTVRNHQIRVIPARVANKKERRLYETKENS</sequence>
<dbReference type="AlphaFoldDB" id="A0A1G1V082"/>
<evidence type="ECO:0008006" key="3">
    <source>
        <dbReference type="Google" id="ProtNLM"/>
    </source>
</evidence>
<dbReference type="STRING" id="1797513.A2782_02195"/>
<dbReference type="EMBL" id="MHBW01000020">
    <property type="protein sequence ID" value="OGY08776.1"/>
    <property type="molecule type" value="Genomic_DNA"/>
</dbReference>
<comment type="caution">
    <text evidence="1">The sequence shown here is derived from an EMBL/GenBank/DDBJ whole genome shotgun (WGS) entry which is preliminary data.</text>
</comment>
<organism evidence="1 2">
    <name type="scientific">Candidatus Blackburnbacteria bacterium RIFCSPHIGHO2_01_FULL_43_15b</name>
    <dbReference type="NCBI Taxonomy" id="1797513"/>
    <lineage>
        <taxon>Bacteria</taxon>
        <taxon>Candidatus Blackburniibacteriota</taxon>
    </lineage>
</organism>
<dbReference type="Gene3D" id="3.10.450.530">
    <property type="entry name" value="Ribonuclease toxin, BrnT, of type II toxin-antitoxin system"/>
    <property type="match status" value="1"/>
</dbReference>